<feature type="transmembrane region" description="Helical" evidence="9">
    <location>
        <begin position="60"/>
        <end position="79"/>
    </location>
</feature>
<organism evidence="10 13">
    <name type="scientific">Pseudomonas oryzihabitans</name>
    <dbReference type="NCBI Taxonomy" id="47885"/>
    <lineage>
        <taxon>Bacteria</taxon>
        <taxon>Pseudomonadati</taxon>
        <taxon>Pseudomonadota</taxon>
        <taxon>Gammaproteobacteria</taxon>
        <taxon>Pseudomonadales</taxon>
        <taxon>Pseudomonadaceae</taxon>
        <taxon>Pseudomonas</taxon>
    </lineage>
</organism>
<evidence type="ECO:0000256" key="7">
    <source>
        <dbReference type="ARBA" id="ARBA00023136"/>
    </source>
</evidence>
<keyword evidence="6 9" id="KW-1133">Transmembrane helix</keyword>
<dbReference type="Proteomes" id="UP000189310">
    <property type="component" value="Unassembled WGS sequence"/>
</dbReference>
<protein>
    <submittedName>
        <fullName evidence="10">K+/H+ antiporter subunit F</fullName>
    </submittedName>
    <submittedName>
        <fullName evidence="12">Multicomponent K+:H+ antiporter subunit F</fullName>
    </submittedName>
</protein>
<feature type="transmembrane region" description="Helical" evidence="9">
    <location>
        <begin position="5"/>
        <end position="22"/>
    </location>
</feature>
<evidence type="ECO:0000313" key="10">
    <source>
        <dbReference type="EMBL" id="OAN24950.1"/>
    </source>
</evidence>
<dbReference type="RefSeq" id="WP_007159900.1">
    <property type="nucleotide sequence ID" value="NZ_CP183397.1"/>
</dbReference>
<evidence type="ECO:0000313" key="11">
    <source>
        <dbReference type="EMBL" id="ONN72604.1"/>
    </source>
</evidence>
<evidence type="ECO:0000256" key="5">
    <source>
        <dbReference type="ARBA" id="ARBA00022692"/>
    </source>
</evidence>
<reference evidence="14" key="2">
    <citation type="submission" date="2016-10" db="EMBL/GenBank/DDBJ databases">
        <authorList>
            <person name="de Groot N.N."/>
        </authorList>
    </citation>
    <scope>NUCLEOTIDE SEQUENCE [LARGE SCALE GENOMIC DNA]</scope>
    <source>
        <strain evidence="14">DSM 15758</strain>
    </source>
</reference>
<dbReference type="GO" id="GO:0015385">
    <property type="term" value="F:sodium:proton antiporter activity"/>
    <property type="evidence" value="ECO:0007669"/>
    <property type="project" value="TreeGrafter"/>
</dbReference>
<dbReference type="PIRSF" id="PIRSF028784">
    <property type="entry name" value="MrpF"/>
    <property type="match status" value="1"/>
</dbReference>
<keyword evidence="7 8" id="KW-0472">Membrane</keyword>
<feature type="transmembrane region" description="Helical" evidence="9">
    <location>
        <begin position="34"/>
        <end position="54"/>
    </location>
</feature>
<reference evidence="12" key="3">
    <citation type="submission" date="2016-10" db="EMBL/GenBank/DDBJ databases">
        <authorList>
            <person name="Varghese N."/>
            <person name="Submissions S."/>
        </authorList>
    </citation>
    <scope>NUCLEOTIDE SEQUENCE</scope>
    <source>
        <strain evidence="12">DSM 15758</strain>
    </source>
</reference>
<dbReference type="GeneID" id="57558941"/>
<comment type="subcellular location">
    <subcellularLocation>
        <location evidence="1 8">Cell membrane</location>
        <topology evidence="1 8">Multi-pass membrane protein</topology>
    </subcellularLocation>
</comment>
<evidence type="ECO:0000256" key="4">
    <source>
        <dbReference type="ARBA" id="ARBA00022475"/>
    </source>
</evidence>
<evidence type="ECO:0000313" key="14">
    <source>
        <dbReference type="Proteomes" id="UP000183046"/>
    </source>
</evidence>
<dbReference type="EMBL" id="FMWB01000007">
    <property type="protein sequence ID" value="SCZ40316.1"/>
    <property type="molecule type" value="Genomic_DNA"/>
</dbReference>
<dbReference type="PANTHER" id="PTHR34702:SF1">
    <property type="entry name" value="NA(+)_H(+) ANTIPORTER SUBUNIT F"/>
    <property type="match status" value="1"/>
</dbReference>
<evidence type="ECO:0000256" key="2">
    <source>
        <dbReference type="ARBA" id="ARBA00009212"/>
    </source>
</evidence>
<dbReference type="GO" id="GO:0005886">
    <property type="term" value="C:plasma membrane"/>
    <property type="evidence" value="ECO:0007669"/>
    <property type="project" value="UniProtKB-SubCell"/>
</dbReference>
<sequence>MLTYVTLLCMGMMGVAAVLNVYRLVKGPDIPDRVLALDTLYINVLAIIILFGIWLATDVFFEASLLIAVTGFVGTVALGKHMLHGEIID</sequence>
<dbReference type="InterPro" id="IPR007208">
    <property type="entry name" value="MrpF/PhaF-like"/>
</dbReference>
<evidence type="ECO:0000256" key="3">
    <source>
        <dbReference type="ARBA" id="ARBA00022448"/>
    </source>
</evidence>
<name>A0A0D7F9H6_9PSED</name>
<dbReference type="OrthoDB" id="9800226at2"/>
<evidence type="ECO:0000256" key="9">
    <source>
        <dbReference type="SAM" id="Phobius"/>
    </source>
</evidence>
<dbReference type="EMBL" id="LWCR01000056">
    <property type="protein sequence ID" value="OAN24950.1"/>
    <property type="molecule type" value="Genomic_DNA"/>
</dbReference>
<dbReference type="EMBL" id="MTLN01000002">
    <property type="protein sequence ID" value="ONN72604.1"/>
    <property type="molecule type" value="Genomic_DNA"/>
</dbReference>
<comment type="similarity">
    <text evidence="2 8">Belongs to the CPA3 antiporters (TC 2.A.63) subunit F family.</text>
</comment>
<evidence type="ECO:0000256" key="6">
    <source>
        <dbReference type="ARBA" id="ARBA00022989"/>
    </source>
</evidence>
<evidence type="ECO:0000313" key="12">
    <source>
        <dbReference type="EMBL" id="SCZ40316.1"/>
    </source>
</evidence>
<dbReference type="Pfam" id="PF04066">
    <property type="entry name" value="MrpF_PhaF"/>
    <property type="match status" value="1"/>
</dbReference>
<dbReference type="PATRIC" id="fig|47885.6.peg.1522"/>
<reference evidence="10 13" key="1">
    <citation type="submission" date="2016-04" db="EMBL/GenBank/DDBJ databases">
        <title>Draft Genome Sequences of Staphylococcus capitis Strain H36, S. capitis Strain H65, S. cohnii Strain H62, S. hominis Strain H69, Mycobacterium iranicum Strain H39, Plantibacter sp. Strain H53, Pseudomonas oryzihabitans Strain H72, and Microbacterium sp. Strain H83, isolated from residential settings.</title>
        <authorList>
            <person name="Lymperopoulou D."/>
            <person name="Adams R.I."/>
            <person name="Lindow S."/>
            <person name="Coil D.A."/>
            <person name="Jospin G."/>
            <person name="Eisen J.A."/>
        </authorList>
    </citation>
    <scope>NUCLEOTIDE SEQUENCE [LARGE SCALE GENOMIC DNA]</scope>
    <source>
        <strain evidence="10 13">H72</strain>
    </source>
</reference>
<dbReference type="STRING" id="237610.BJP27_13145"/>
<dbReference type="Proteomes" id="UP000078356">
    <property type="component" value="Unassembled WGS sequence"/>
</dbReference>
<dbReference type="NCBIfam" id="NF004812">
    <property type="entry name" value="PRK06161.1"/>
    <property type="match status" value="1"/>
</dbReference>
<evidence type="ECO:0000256" key="8">
    <source>
        <dbReference type="PIRNR" id="PIRNR028784"/>
    </source>
</evidence>
<accession>A0A1G5NSH6</accession>
<reference evidence="11 15" key="4">
    <citation type="submission" date="2017-01" db="EMBL/GenBank/DDBJ databases">
        <title>Pseudomonas psychrotolerans genome sequencing and assembly.</title>
        <authorList>
            <person name="Vyas B."/>
            <person name="Mayilraj S."/>
        </authorList>
    </citation>
    <scope>NUCLEOTIDE SEQUENCE [LARGE SCALE GENOMIC DNA]</scope>
    <source>
        <strain evidence="11 15">SDS18</strain>
    </source>
</reference>
<evidence type="ECO:0000313" key="15">
    <source>
        <dbReference type="Proteomes" id="UP000189310"/>
    </source>
</evidence>
<keyword evidence="15" id="KW-1185">Reference proteome</keyword>
<evidence type="ECO:0000313" key="13">
    <source>
        <dbReference type="Proteomes" id="UP000078356"/>
    </source>
</evidence>
<keyword evidence="3 8" id="KW-0813">Transport</keyword>
<comment type="caution">
    <text evidence="10">The sequence shown here is derived from an EMBL/GenBank/DDBJ whole genome shotgun (WGS) entry which is preliminary data.</text>
</comment>
<gene>
    <name evidence="10" type="ORF">A4V15_07805</name>
    <name evidence="11" type="ORF">BVL52_02145</name>
    <name evidence="12" type="ORF">SAMN05216279_107212</name>
</gene>
<keyword evidence="4 8" id="KW-1003">Cell membrane</keyword>
<dbReference type="Proteomes" id="UP000183046">
    <property type="component" value="Unassembled WGS sequence"/>
</dbReference>
<accession>A0A0D7F9H6</accession>
<proteinExistence type="inferred from homology"/>
<evidence type="ECO:0000256" key="1">
    <source>
        <dbReference type="ARBA" id="ARBA00004651"/>
    </source>
</evidence>
<keyword evidence="8" id="KW-0406">Ion transport</keyword>
<dbReference type="PANTHER" id="PTHR34702">
    <property type="entry name" value="NA(+)/H(+) ANTIPORTER SUBUNIT F1"/>
    <property type="match status" value="1"/>
</dbReference>
<dbReference type="eggNOG" id="COG2212">
    <property type="taxonomic scope" value="Bacteria"/>
</dbReference>
<keyword evidence="8" id="KW-0050">Antiport</keyword>
<keyword evidence="5 9" id="KW-0812">Transmembrane</keyword>
<dbReference type="AlphaFoldDB" id="A0A0D7F9H6"/>